<dbReference type="InterPro" id="IPR003599">
    <property type="entry name" value="Ig_sub"/>
</dbReference>
<dbReference type="EMBL" id="CACVKT020007199">
    <property type="protein sequence ID" value="CAC5406277.1"/>
    <property type="molecule type" value="Genomic_DNA"/>
</dbReference>
<dbReference type="Gene3D" id="2.60.40.10">
    <property type="entry name" value="Immunoglobulins"/>
    <property type="match status" value="2"/>
</dbReference>
<protein>
    <recommendedName>
        <fullName evidence="2">Ig-like domain-containing protein</fullName>
    </recommendedName>
</protein>
<keyword evidence="1" id="KW-1133">Transmembrane helix</keyword>
<dbReference type="SMART" id="SM00408">
    <property type="entry name" value="IGc2"/>
    <property type="match status" value="1"/>
</dbReference>
<dbReference type="SUPFAM" id="SSF48726">
    <property type="entry name" value="Immunoglobulin"/>
    <property type="match status" value="1"/>
</dbReference>
<evidence type="ECO:0000313" key="3">
    <source>
        <dbReference type="EMBL" id="CAC5406277.1"/>
    </source>
</evidence>
<dbReference type="OrthoDB" id="6159398at2759"/>
<dbReference type="InterPro" id="IPR007110">
    <property type="entry name" value="Ig-like_dom"/>
</dbReference>
<proteinExistence type="predicted"/>
<feature type="transmembrane region" description="Helical" evidence="1">
    <location>
        <begin position="560"/>
        <end position="583"/>
    </location>
</feature>
<dbReference type="InterPro" id="IPR003598">
    <property type="entry name" value="Ig_sub2"/>
</dbReference>
<dbReference type="PANTHER" id="PTHR45889">
    <property type="entry name" value="IG-LIKE DOMAIN-CONTAINING PROTEIN"/>
    <property type="match status" value="1"/>
</dbReference>
<dbReference type="PANTHER" id="PTHR45889:SF8">
    <property type="entry name" value="IG-LIKE DOMAIN-CONTAINING PROTEIN"/>
    <property type="match status" value="1"/>
</dbReference>
<keyword evidence="4" id="KW-1185">Reference proteome</keyword>
<keyword evidence="1" id="KW-0812">Transmembrane</keyword>
<reference evidence="3 4" key="1">
    <citation type="submission" date="2020-06" db="EMBL/GenBank/DDBJ databases">
        <authorList>
            <person name="Li R."/>
            <person name="Bekaert M."/>
        </authorList>
    </citation>
    <scope>NUCLEOTIDE SEQUENCE [LARGE SCALE GENOMIC DNA]</scope>
    <source>
        <strain evidence="4">wild</strain>
    </source>
</reference>
<dbReference type="Proteomes" id="UP000507470">
    <property type="component" value="Unassembled WGS sequence"/>
</dbReference>
<evidence type="ECO:0000259" key="2">
    <source>
        <dbReference type="PROSITE" id="PS50835"/>
    </source>
</evidence>
<keyword evidence="1" id="KW-0472">Membrane</keyword>
<organism evidence="3 4">
    <name type="scientific">Mytilus coruscus</name>
    <name type="common">Sea mussel</name>
    <dbReference type="NCBI Taxonomy" id="42192"/>
    <lineage>
        <taxon>Eukaryota</taxon>
        <taxon>Metazoa</taxon>
        <taxon>Spiralia</taxon>
        <taxon>Lophotrochozoa</taxon>
        <taxon>Mollusca</taxon>
        <taxon>Bivalvia</taxon>
        <taxon>Autobranchia</taxon>
        <taxon>Pteriomorphia</taxon>
        <taxon>Mytilida</taxon>
        <taxon>Mytiloidea</taxon>
        <taxon>Mytilidae</taxon>
        <taxon>Mytilinae</taxon>
        <taxon>Mytilus</taxon>
    </lineage>
</organism>
<name>A0A6J8DF09_MYTCO</name>
<dbReference type="InterPro" id="IPR013783">
    <property type="entry name" value="Ig-like_fold"/>
</dbReference>
<gene>
    <name evidence="3" type="ORF">MCOR_39868</name>
</gene>
<feature type="domain" description="Ig-like" evidence="2">
    <location>
        <begin position="455"/>
        <end position="536"/>
    </location>
</feature>
<dbReference type="InterPro" id="IPR036179">
    <property type="entry name" value="Ig-like_dom_sf"/>
</dbReference>
<dbReference type="Pfam" id="PF13927">
    <property type="entry name" value="Ig_3"/>
    <property type="match status" value="1"/>
</dbReference>
<sequence>MYADDTTLHTHDINKEEIERKLNHDANTISKWYLNNKMVINSSMLVGTNQERALIGHKLIISIPDNPITSVETQKFLDFHTLPVEIKGNVTGLHGGNGIEIECSYTKQNFILITVISFLAFNRSSITYNEIAIYVPNSLSYLTDNGQYLKGRVTLMNITQSTTRAVMTFNEPKYIDDTLYQCRVNYIASSGVKNTISNSTTISVQDTHALSVELLQDVRGLYGENGTELECSYTKQNVILIISISFLAFNRSSIQFNEIAIYVPNSISYLTDDGQYLGERVTLMNITQSTTKAVMTFNKPMCIDETFYQCKVNYIASSGVKNIVSNNSSISVQVQPSVPDVFLLLNAQIKSTPGITDGDNVTFVCSGDVGRPPRKLIFQKYQRDHSLLINYTATNTSIQEFSENCSYYRTSYITFMVTSDDNTAVIRCAVVSTLAAENMYVESEPLDVNYSVKVPTIVKHPNKTDYLVGVDTSISLNCVADGNPKPNYLWYKDNQIEAISTSGNLTFTNVTTANSGIYTCVVSNNLNDVISTKRVLMYLSIIKEVNKTPIIIQSYTENTVVIAVGAVCGSIILTLCVILFSVIQNKYKTCKCLLVRTSHDRSADYVNTTQQQHLSLFEGVGRTLDVHNYEQIARTEHLYNNTNLRSN</sequence>
<dbReference type="PROSITE" id="PS50835">
    <property type="entry name" value="IG_LIKE"/>
    <property type="match status" value="1"/>
</dbReference>
<dbReference type="SMART" id="SM00409">
    <property type="entry name" value="IG"/>
    <property type="match status" value="2"/>
</dbReference>
<dbReference type="AlphaFoldDB" id="A0A6J8DF09"/>
<evidence type="ECO:0000256" key="1">
    <source>
        <dbReference type="SAM" id="Phobius"/>
    </source>
</evidence>
<evidence type="ECO:0000313" key="4">
    <source>
        <dbReference type="Proteomes" id="UP000507470"/>
    </source>
</evidence>
<accession>A0A6J8DF09</accession>